<dbReference type="InterPro" id="IPR019734">
    <property type="entry name" value="TPR_rpt"/>
</dbReference>
<dbReference type="SUPFAM" id="SSF48452">
    <property type="entry name" value="TPR-like"/>
    <property type="match status" value="2"/>
</dbReference>
<evidence type="ECO:0000256" key="1">
    <source>
        <dbReference type="PROSITE-ProRule" id="PRU00339"/>
    </source>
</evidence>
<organism evidence="2 3">
    <name type="scientific">Amycolatopsis pigmentata</name>
    <dbReference type="NCBI Taxonomy" id="450801"/>
    <lineage>
        <taxon>Bacteria</taxon>
        <taxon>Bacillati</taxon>
        <taxon>Actinomycetota</taxon>
        <taxon>Actinomycetes</taxon>
        <taxon>Pseudonocardiales</taxon>
        <taxon>Pseudonocardiaceae</taxon>
        <taxon>Amycolatopsis</taxon>
    </lineage>
</organism>
<proteinExistence type="predicted"/>
<dbReference type="InterPro" id="IPR027417">
    <property type="entry name" value="P-loop_NTPase"/>
</dbReference>
<dbReference type="SUPFAM" id="SSF52540">
    <property type="entry name" value="P-loop containing nucleoside triphosphate hydrolases"/>
    <property type="match status" value="1"/>
</dbReference>
<dbReference type="Gene3D" id="3.40.50.300">
    <property type="entry name" value="P-loop containing nucleotide triphosphate hydrolases"/>
    <property type="match status" value="1"/>
</dbReference>
<evidence type="ECO:0000313" key="3">
    <source>
        <dbReference type="Proteomes" id="UP001597417"/>
    </source>
</evidence>
<sequence>MAGSVAGSLVQAGTIQAVHFHSRWDRLVPAQLPAAPAVFSGRQQEAAELDECLTGGRHSPLAVLSGPGGIGKTALALHWLHRKRPEFPDGQLYADLGAFDPAGPVTPETALHWFLAALGVPAGEIPESLAEKQAYFRSLTADLAISLLLDNAVSVRQVLPLLPATGVGITIVTSRWRLAGLATHGRYIELSHFDSNQSVAVLTELIGAQRVSNEPTAADRLAAACAGLPIALSMVAARLCTRPRRSLEREAVALEERSRLLRVSTEDSPLHAVFDASAGQLSSAGRAVYQLCGLLPANGFGSDVITDVTESIVGEIEDGLEELVDGNLVVEDDRERFHLHDLVKEHASSWAKENIPELERETLRKAIVEWYLAMTVMADAVVHPYRWRVSRRYQADPLPHRRFSQRSAAMNWLERERTAVRGALWVAVRNEWHDLVWEFGEALWGFFLHHRDYQDWINIQEKGIEAAAIVGHRLAEARLHSQLAYALAKIGRYQAAIAHNETAMRLGESEEHDPTVATAWSQLGRAKRGLGDLTGALACYRKAAAIQERARIPRGVALARRRAGDVLARLERFDEAITELLEASRVMWDLGDEAQYARTLTIMGPLYQRLNRGDEGLRVLSEALERMRKLESPHYTAEALFALAEFAVARGDIEAAREHFAEAKELYDSMRDPRGDEVASRLAQLVIPEA</sequence>
<dbReference type="RefSeq" id="WP_378269453.1">
    <property type="nucleotide sequence ID" value="NZ_JBHUKR010000021.1"/>
</dbReference>
<dbReference type="EMBL" id="JBHUKR010000021">
    <property type="protein sequence ID" value="MFD2421067.1"/>
    <property type="molecule type" value="Genomic_DNA"/>
</dbReference>
<feature type="repeat" description="TPR" evidence="1">
    <location>
        <begin position="517"/>
        <end position="550"/>
    </location>
</feature>
<dbReference type="Proteomes" id="UP001597417">
    <property type="component" value="Unassembled WGS sequence"/>
</dbReference>
<gene>
    <name evidence="2" type="ORF">ACFSXZ_32540</name>
</gene>
<keyword evidence="3" id="KW-1185">Reference proteome</keyword>
<dbReference type="InterPro" id="IPR011990">
    <property type="entry name" value="TPR-like_helical_dom_sf"/>
</dbReference>
<dbReference type="PANTHER" id="PTHR47691">
    <property type="entry name" value="REGULATOR-RELATED"/>
    <property type="match status" value="1"/>
</dbReference>
<dbReference type="Pfam" id="PF13424">
    <property type="entry name" value="TPR_12"/>
    <property type="match status" value="2"/>
</dbReference>
<comment type="caution">
    <text evidence="2">The sequence shown here is derived from an EMBL/GenBank/DDBJ whole genome shotgun (WGS) entry which is preliminary data.</text>
</comment>
<evidence type="ECO:0000313" key="2">
    <source>
        <dbReference type="EMBL" id="MFD2421067.1"/>
    </source>
</evidence>
<dbReference type="PANTHER" id="PTHR47691:SF3">
    <property type="entry name" value="HTH-TYPE TRANSCRIPTIONAL REGULATOR RV0890C-RELATED"/>
    <property type="match status" value="1"/>
</dbReference>
<protein>
    <submittedName>
        <fullName evidence="2">Tetratricopeptide repeat protein</fullName>
    </submittedName>
</protein>
<dbReference type="SMART" id="SM00028">
    <property type="entry name" value="TPR"/>
    <property type="match status" value="4"/>
</dbReference>
<keyword evidence="1" id="KW-0802">TPR repeat</keyword>
<dbReference type="PRINTS" id="PR00364">
    <property type="entry name" value="DISEASERSIST"/>
</dbReference>
<dbReference type="PROSITE" id="PS50005">
    <property type="entry name" value="TPR"/>
    <property type="match status" value="1"/>
</dbReference>
<dbReference type="Gene3D" id="1.25.40.10">
    <property type="entry name" value="Tetratricopeptide repeat domain"/>
    <property type="match status" value="1"/>
</dbReference>
<name>A0ABW5G5R8_9PSEU</name>
<accession>A0ABW5G5R8</accession>
<reference evidence="3" key="1">
    <citation type="journal article" date="2019" name="Int. J. Syst. Evol. Microbiol.">
        <title>The Global Catalogue of Microorganisms (GCM) 10K type strain sequencing project: providing services to taxonomists for standard genome sequencing and annotation.</title>
        <authorList>
            <consortium name="The Broad Institute Genomics Platform"/>
            <consortium name="The Broad Institute Genome Sequencing Center for Infectious Disease"/>
            <person name="Wu L."/>
            <person name="Ma J."/>
        </authorList>
    </citation>
    <scope>NUCLEOTIDE SEQUENCE [LARGE SCALE GENOMIC DNA]</scope>
    <source>
        <strain evidence="3">CGMCC 4.7645</strain>
    </source>
</reference>